<dbReference type="InterPro" id="IPR052556">
    <property type="entry name" value="PolySynth_Transporter"/>
</dbReference>
<comment type="caution">
    <text evidence="6">The sequence shown here is derived from an EMBL/GenBank/DDBJ whole genome shotgun (WGS) entry which is preliminary data.</text>
</comment>
<reference evidence="6 7" key="1">
    <citation type="submission" date="2018-08" db="EMBL/GenBank/DDBJ databases">
        <title>A genome reference for cultivated species of the human gut microbiota.</title>
        <authorList>
            <person name="Zou Y."/>
            <person name="Xue W."/>
            <person name="Luo G."/>
        </authorList>
    </citation>
    <scope>NUCLEOTIDE SEQUENCE [LARGE SCALE GENOMIC DNA]</scope>
    <source>
        <strain evidence="6 7">AM25-1</strain>
    </source>
</reference>
<dbReference type="AlphaFoldDB" id="A0A414PP96"/>
<name>A0A414PP96_FUSMR</name>
<sequence>MIVKNKVLINFLWKILDKIFILILQFFIGVKIANHYGSLEYGKYIFLLSIINLFQIFYSLFDEKVVKKELAKNKKQLMNTLLSIKILFNLLVVIIAIFFVYLNMYQDYIFLFILLIINSFFQEITTTIMLIFDYNLNSKYIVLVNNLIKIIIIILQYIVIKLNYDINFIVFSSIIGGVIGNLIIFNIYKKLYKLSYNFELNRRLAQDIIKKSYHLWTSFICFLIYTQIDKFIIVKFLRIEDVAVYNIAVNLSNVLLILIGPLRVSVFPLLFQLYTKNREEYMKIYLSLNRLITVIYIIIIILSIPILNITFSFVYTVEYNEAKIIYSILSFGIIFKVVSFLQTTHFILEEKTAKITFKMIIGVFLNFLLNFLLLKLNLKGIAIATTVTQILTLYLLDYFITEYREIFFLQTNSFKFWKVKDDIKNIQLLKSITLEIEDDLLKKVEE</sequence>
<accession>A0A414PP96</accession>
<dbReference type="EMBL" id="QRHL01000027">
    <property type="protein sequence ID" value="RHF70336.1"/>
    <property type="molecule type" value="Genomic_DNA"/>
</dbReference>
<feature type="transmembrane region" description="Helical" evidence="5">
    <location>
        <begin position="44"/>
        <end position="61"/>
    </location>
</feature>
<organism evidence="6 7">
    <name type="scientific">Fusobacterium mortiferum</name>
    <dbReference type="NCBI Taxonomy" id="850"/>
    <lineage>
        <taxon>Bacteria</taxon>
        <taxon>Fusobacteriati</taxon>
        <taxon>Fusobacteriota</taxon>
        <taxon>Fusobacteriia</taxon>
        <taxon>Fusobacteriales</taxon>
        <taxon>Fusobacteriaceae</taxon>
        <taxon>Fusobacterium</taxon>
    </lineage>
</organism>
<feature type="transmembrane region" description="Helical" evidence="5">
    <location>
        <begin position="248"/>
        <end position="271"/>
    </location>
</feature>
<proteinExistence type="predicted"/>
<dbReference type="GO" id="GO:0016020">
    <property type="term" value="C:membrane"/>
    <property type="evidence" value="ECO:0007669"/>
    <property type="project" value="UniProtKB-SubCell"/>
</dbReference>
<dbReference type="RefSeq" id="WP_118234628.1">
    <property type="nucleotide sequence ID" value="NZ_QRHL01000027.1"/>
</dbReference>
<dbReference type="PANTHER" id="PTHR43424:SF1">
    <property type="entry name" value="LOCUS PUTATIVE PROTEIN 1-RELATED"/>
    <property type="match status" value="1"/>
</dbReference>
<feature type="transmembrane region" description="Helical" evidence="5">
    <location>
        <begin position="166"/>
        <end position="188"/>
    </location>
</feature>
<feature type="transmembrane region" description="Helical" evidence="5">
    <location>
        <begin position="380"/>
        <end position="400"/>
    </location>
</feature>
<keyword evidence="2 5" id="KW-0812">Transmembrane</keyword>
<evidence type="ECO:0000256" key="2">
    <source>
        <dbReference type="ARBA" id="ARBA00022692"/>
    </source>
</evidence>
<feature type="transmembrane region" description="Helical" evidence="5">
    <location>
        <begin position="108"/>
        <end position="133"/>
    </location>
</feature>
<dbReference type="Pfam" id="PF01943">
    <property type="entry name" value="Polysacc_synt"/>
    <property type="match status" value="1"/>
</dbReference>
<dbReference type="PANTHER" id="PTHR43424">
    <property type="entry name" value="LOCUS PUTATIVE PROTEIN 1-RELATED"/>
    <property type="match status" value="1"/>
</dbReference>
<feature type="transmembrane region" description="Helical" evidence="5">
    <location>
        <begin position="208"/>
        <end position="228"/>
    </location>
</feature>
<dbReference type="Proteomes" id="UP000284676">
    <property type="component" value="Unassembled WGS sequence"/>
</dbReference>
<evidence type="ECO:0000256" key="3">
    <source>
        <dbReference type="ARBA" id="ARBA00022989"/>
    </source>
</evidence>
<feature type="transmembrane region" description="Helical" evidence="5">
    <location>
        <begin position="324"/>
        <end position="348"/>
    </location>
</feature>
<evidence type="ECO:0000256" key="1">
    <source>
        <dbReference type="ARBA" id="ARBA00004141"/>
    </source>
</evidence>
<comment type="subcellular location">
    <subcellularLocation>
        <location evidence="1">Membrane</location>
        <topology evidence="1">Multi-pass membrane protein</topology>
    </subcellularLocation>
</comment>
<feature type="transmembrane region" description="Helical" evidence="5">
    <location>
        <begin position="291"/>
        <end position="312"/>
    </location>
</feature>
<evidence type="ECO:0000256" key="4">
    <source>
        <dbReference type="ARBA" id="ARBA00023136"/>
    </source>
</evidence>
<feature type="transmembrane region" description="Helical" evidence="5">
    <location>
        <begin position="355"/>
        <end position="374"/>
    </location>
</feature>
<evidence type="ECO:0000313" key="7">
    <source>
        <dbReference type="Proteomes" id="UP000284676"/>
    </source>
</evidence>
<dbReference type="InterPro" id="IPR002797">
    <property type="entry name" value="Polysacc_synth"/>
</dbReference>
<keyword evidence="3 5" id="KW-1133">Transmembrane helix</keyword>
<evidence type="ECO:0000256" key="5">
    <source>
        <dbReference type="SAM" id="Phobius"/>
    </source>
</evidence>
<gene>
    <name evidence="6" type="ORF">DW663_10905</name>
</gene>
<feature type="transmembrane region" description="Helical" evidence="5">
    <location>
        <begin position="140"/>
        <end position="160"/>
    </location>
</feature>
<protein>
    <submittedName>
        <fullName evidence="6">Uncharacterized protein</fullName>
    </submittedName>
</protein>
<evidence type="ECO:0000313" key="6">
    <source>
        <dbReference type="EMBL" id="RHF70336.1"/>
    </source>
</evidence>
<feature type="transmembrane region" description="Helical" evidence="5">
    <location>
        <begin position="82"/>
        <end position="102"/>
    </location>
</feature>
<keyword evidence="4 5" id="KW-0472">Membrane</keyword>
<feature type="transmembrane region" description="Helical" evidence="5">
    <location>
        <begin position="12"/>
        <end position="32"/>
    </location>
</feature>